<dbReference type="Proteomes" id="UP001523216">
    <property type="component" value="Unassembled WGS sequence"/>
</dbReference>
<accession>A0ABT0YGD2</accession>
<dbReference type="InterPro" id="IPR002938">
    <property type="entry name" value="FAD-bd"/>
</dbReference>
<dbReference type="Gene3D" id="3.50.50.60">
    <property type="entry name" value="FAD/NAD(P)-binding domain"/>
    <property type="match status" value="1"/>
</dbReference>
<dbReference type="Pfam" id="PF01494">
    <property type="entry name" value="FAD_binding_3"/>
    <property type="match status" value="1"/>
</dbReference>
<dbReference type="InterPro" id="IPR036188">
    <property type="entry name" value="FAD/NAD-bd_sf"/>
</dbReference>
<dbReference type="SUPFAM" id="SSF51905">
    <property type="entry name" value="FAD/NAD(P)-binding domain"/>
    <property type="match status" value="1"/>
</dbReference>
<keyword evidence="2" id="KW-0560">Oxidoreductase</keyword>
<protein>
    <submittedName>
        <fullName evidence="2">FAD-dependent monooxygenase</fullName>
    </submittedName>
</protein>
<proteinExistence type="predicted"/>
<evidence type="ECO:0000313" key="2">
    <source>
        <dbReference type="EMBL" id="MCM4084304.1"/>
    </source>
</evidence>
<name>A0ABT0YGD2_9ACTN</name>
<feature type="domain" description="FAD-binding" evidence="1">
    <location>
        <begin position="13"/>
        <end position="346"/>
    </location>
</feature>
<evidence type="ECO:0000259" key="1">
    <source>
        <dbReference type="Pfam" id="PF01494"/>
    </source>
</evidence>
<dbReference type="GO" id="GO:0004497">
    <property type="term" value="F:monooxygenase activity"/>
    <property type="evidence" value="ECO:0007669"/>
    <property type="project" value="UniProtKB-KW"/>
</dbReference>
<organism evidence="2 3">
    <name type="scientific">Paractinoplanes hotanensis</name>
    <dbReference type="NCBI Taxonomy" id="2906497"/>
    <lineage>
        <taxon>Bacteria</taxon>
        <taxon>Bacillati</taxon>
        <taxon>Actinomycetota</taxon>
        <taxon>Actinomycetes</taxon>
        <taxon>Micromonosporales</taxon>
        <taxon>Micromonosporaceae</taxon>
        <taxon>Paractinoplanes</taxon>
    </lineage>
</organism>
<comment type="caution">
    <text evidence="2">The sequence shown here is derived from an EMBL/GenBank/DDBJ whole genome shotgun (WGS) entry which is preliminary data.</text>
</comment>
<dbReference type="RefSeq" id="WP_251804056.1">
    <property type="nucleotide sequence ID" value="NZ_JAMQOL010000075.1"/>
</dbReference>
<keyword evidence="3" id="KW-1185">Reference proteome</keyword>
<dbReference type="PANTHER" id="PTHR43422:SF3">
    <property type="entry name" value="THIAMINE THIAZOLE SYNTHASE"/>
    <property type="match status" value="1"/>
</dbReference>
<evidence type="ECO:0000313" key="3">
    <source>
        <dbReference type="Proteomes" id="UP001523216"/>
    </source>
</evidence>
<dbReference type="PANTHER" id="PTHR43422">
    <property type="entry name" value="THIAMINE THIAZOLE SYNTHASE"/>
    <property type="match status" value="1"/>
</dbReference>
<dbReference type="EMBL" id="JAMQOL010000075">
    <property type="protein sequence ID" value="MCM4084304.1"/>
    <property type="molecule type" value="Genomic_DNA"/>
</dbReference>
<reference evidence="2 3" key="1">
    <citation type="submission" date="2022-06" db="EMBL/GenBank/DDBJ databases">
        <title>Actinoplanes abujensis sp. nov., isolated from Nigerian arid soil.</title>
        <authorList>
            <person name="Ding P."/>
        </authorList>
    </citation>
    <scope>NUCLEOTIDE SEQUENCE [LARGE SCALE GENOMIC DNA]</scope>
    <source>
        <strain evidence="3">TRM88002</strain>
    </source>
</reference>
<gene>
    <name evidence="2" type="ORF">LXN57_42905</name>
</gene>
<sequence length="448" mass="47163">MENEAGSRSGRHAIVIGGSVAGLLAARALHASYERVTVLDRDSLPAEPLARRGVPQGRHVHGVTARGAAGLETLFPGFLGELTAAGAPHADALGDYHYYLDGHKLARATADTPNYLATRPLIESLIRKRAGSLGNVAVVDSTEAVGLLIEGSRVTGVRVRPVNEDGAERDMRADLVVDAAGRGSRAVAWLSELGYPTPDETVVRTNVVYVTRHFQLKPGQPGGRHAVVSGAYPANPRSGAAVQQENGQIAVFLAGILGDEPPTDAEGMLAFASTLAAPEIAEVLRTAVPIDDAAKMRNPASSLKHFDKLDRYLDGFLVVGDAMGNFNPLYGQGITVAVLEAELLESLLRDGDHRLAQRYFAEAAQLLAEPWALATGSDLRFPGVDGVRSPEDEQAGRYLDALRAAAATDPSVGAAFLRVANMLAPIASLFDPALAARVQQSSSQSVPG</sequence>
<keyword evidence="2" id="KW-0503">Monooxygenase</keyword>